<feature type="region of interest" description="Disordered" evidence="1">
    <location>
        <begin position="1"/>
        <end position="21"/>
    </location>
</feature>
<organism evidence="3">
    <name type="scientific">Streptomyces sp. NBC_00093</name>
    <dbReference type="NCBI Taxonomy" id="2975649"/>
    <lineage>
        <taxon>Bacteria</taxon>
        <taxon>Bacillati</taxon>
        <taxon>Actinomycetota</taxon>
        <taxon>Actinomycetes</taxon>
        <taxon>Kitasatosporales</taxon>
        <taxon>Streptomycetaceae</taxon>
        <taxon>Streptomyces</taxon>
    </lineage>
</organism>
<feature type="compositionally biased region" description="Basic and acidic residues" evidence="1">
    <location>
        <begin position="77"/>
        <end position="88"/>
    </location>
</feature>
<dbReference type="EMBL" id="CP108222">
    <property type="protein sequence ID" value="WTT17391.1"/>
    <property type="molecule type" value="Genomic_DNA"/>
</dbReference>
<feature type="region of interest" description="Disordered" evidence="1">
    <location>
        <begin position="53"/>
        <end position="94"/>
    </location>
</feature>
<protein>
    <recommendedName>
        <fullName evidence="2">DUF7848 domain-containing protein</fullName>
    </recommendedName>
</protein>
<dbReference type="Pfam" id="PF25232">
    <property type="entry name" value="DUF7848"/>
    <property type="match status" value="1"/>
</dbReference>
<reference evidence="3" key="1">
    <citation type="submission" date="2022-10" db="EMBL/GenBank/DDBJ databases">
        <title>The complete genomes of actinobacterial strains from the NBC collection.</title>
        <authorList>
            <person name="Joergensen T.S."/>
            <person name="Alvarez Arevalo M."/>
            <person name="Sterndorff E.B."/>
            <person name="Faurdal D."/>
            <person name="Vuksanovic O."/>
            <person name="Mourched A.-S."/>
            <person name="Charusanti P."/>
            <person name="Shaw S."/>
            <person name="Blin K."/>
            <person name="Weber T."/>
        </authorList>
    </citation>
    <scope>NUCLEOTIDE SEQUENCE</scope>
    <source>
        <strain evidence="3">NBC_00093</strain>
    </source>
</reference>
<proteinExistence type="predicted"/>
<evidence type="ECO:0000259" key="2">
    <source>
        <dbReference type="Pfam" id="PF25232"/>
    </source>
</evidence>
<gene>
    <name evidence="3" type="ORF">OHA22_18520</name>
</gene>
<feature type="domain" description="DUF7848" evidence="2">
    <location>
        <begin position="90"/>
        <end position="164"/>
    </location>
</feature>
<name>A0AAU2A0D1_9ACTN</name>
<dbReference type="InterPro" id="IPR057170">
    <property type="entry name" value="DUF7848"/>
</dbReference>
<dbReference type="AlphaFoldDB" id="A0AAU2A0D1"/>
<accession>A0AAU2A0D1</accession>
<evidence type="ECO:0000256" key="1">
    <source>
        <dbReference type="SAM" id="MobiDB-lite"/>
    </source>
</evidence>
<evidence type="ECO:0000313" key="3">
    <source>
        <dbReference type="EMBL" id="WTT17391.1"/>
    </source>
</evidence>
<feature type="compositionally biased region" description="Basic and acidic residues" evidence="1">
    <location>
        <begin position="53"/>
        <end position="66"/>
    </location>
</feature>
<sequence length="166" mass="18955">MTDEQHIEPGTTTSRRAAIHHSGLHLLPATVYPSPPVPVPDCATCDELAEMRRTARTEADRSREADANVLLRRHQRQEHTEDGEGADKPRRRTFRYLPYSIVQDGSAEPEYEARCVSGDEHDCGAVSGRHPDPAKVEEWQRLHTQETRHTRYRRCFADYSVLEPQA</sequence>